<evidence type="ECO:0000256" key="1">
    <source>
        <dbReference type="ARBA" id="ARBA00004370"/>
    </source>
</evidence>
<dbReference type="GO" id="GO:0016020">
    <property type="term" value="C:membrane"/>
    <property type="evidence" value="ECO:0007669"/>
    <property type="project" value="UniProtKB-SubCell"/>
</dbReference>
<feature type="region of interest" description="Disordered" evidence="6">
    <location>
        <begin position="1"/>
        <end position="149"/>
    </location>
</feature>
<evidence type="ECO:0000256" key="3">
    <source>
        <dbReference type="ARBA" id="ARBA00022989"/>
    </source>
</evidence>
<reference evidence="8" key="1">
    <citation type="journal article" date="2013" name="Genome Biol.">
        <title>Comparative genomics of the core and accessory genomes of 48 Sinorhizobium strains comprising five genospecies.</title>
        <authorList>
            <person name="Sugawara M."/>
            <person name="Epstein B."/>
            <person name="Badgley B.D."/>
            <person name="Unno T."/>
            <person name="Xu L."/>
            <person name="Reese J."/>
            <person name="Gyaneshwar P."/>
            <person name="Denny R."/>
            <person name="Mudge J."/>
            <person name="Bharti A.K."/>
            <person name="Farmer A.D."/>
            <person name="May G.D."/>
            <person name="Woodward J.E."/>
            <person name="Medigue C."/>
            <person name="Vallenet D."/>
            <person name="Lajus A."/>
            <person name="Rouy Z."/>
            <person name="Martinez-Vaz B."/>
            <person name="Tiffin P."/>
            <person name="Young N.D."/>
            <person name="Sadowsky M.J."/>
        </authorList>
    </citation>
    <scope>NUCLEOTIDE SEQUENCE</scope>
    <source>
        <strain evidence="8">M1</strain>
    </source>
</reference>
<evidence type="ECO:0000256" key="4">
    <source>
        <dbReference type="ARBA" id="ARBA00023136"/>
    </source>
</evidence>
<organism evidence="8">
    <name type="scientific">Sinorhizobium medicae</name>
    <dbReference type="NCBI Taxonomy" id="110321"/>
    <lineage>
        <taxon>Bacteria</taxon>
        <taxon>Pseudomonadati</taxon>
        <taxon>Pseudomonadota</taxon>
        <taxon>Alphaproteobacteria</taxon>
        <taxon>Hyphomicrobiales</taxon>
        <taxon>Rhizobiaceae</taxon>
        <taxon>Sinorhizobium/Ensifer group</taxon>
        <taxon>Sinorhizobium</taxon>
    </lineage>
</organism>
<evidence type="ECO:0008006" key="9">
    <source>
        <dbReference type="Google" id="ProtNLM"/>
    </source>
</evidence>
<proteinExistence type="predicted"/>
<protein>
    <recommendedName>
        <fullName evidence="9">Mitochondrial inner membrane protein</fullName>
    </recommendedName>
</protein>
<keyword evidence="5" id="KW-0175">Coiled coil</keyword>
<keyword evidence="4 7" id="KW-0472">Membrane</keyword>
<evidence type="ECO:0000313" key="8">
    <source>
        <dbReference type="EMBL" id="MQW71512.1"/>
    </source>
</evidence>
<gene>
    <name evidence="8" type="ORF">GHJ91_20755</name>
</gene>
<keyword evidence="2 7" id="KW-0812">Transmembrane</keyword>
<feature type="compositionally biased region" description="Basic residues" evidence="6">
    <location>
        <begin position="14"/>
        <end position="24"/>
    </location>
</feature>
<dbReference type="Pfam" id="PF09731">
    <property type="entry name" value="Mitofilin"/>
    <property type="match status" value="1"/>
</dbReference>
<dbReference type="EMBL" id="WISB01000123">
    <property type="protein sequence ID" value="MQW71512.1"/>
    <property type="molecule type" value="Genomic_DNA"/>
</dbReference>
<evidence type="ECO:0000256" key="6">
    <source>
        <dbReference type="SAM" id="MobiDB-lite"/>
    </source>
</evidence>
<comment type="subcellular location">
    <subcellularLocation>
        <location evidence="1">Membrane</location>
    </subcellularLocation>
</comment>
<keyword evidence="3 7" id="KW-1133">Transmembrane helix</keyword>
<feature type="coiled-coil region" evidence="5">
    <location>
        <begin position="239"/>
        <end position="284"/>
    </location>
</feature>
<evidence type="ECO:0000256" key="7">
    <source>
        <dbReference type="SAM" id="Phobius"/>
    </source>
</evidence>
<feature type="transmembrane region" description="Helical" evidence="7">
    <location>
        <begin position="148"/>
        <end position="173"/>
    </location>
</feature>
<feature type="compositionally biased region" description="Low complexity" evidence="6">
    <location>
        <begin position="57"/>
        <end position="71"/>
    </location>
</feature>
<accession>A0A6G1WPA7</accession>
<evidence type="ECO:0000256" key="5">
    <source>
        <dbReference type="SAM" id="Coils"/>
    </source>
</evidence>
<name>A0A6G1WPA7_9HYPH</name>
<evidence type="ECO:0000256" key="2">
    <source>
        <dbReference type="ARBA" id="ARBA00022692"/>
    </source>
</evidence>
<sequence length="462" mass="47781">MLKRRGVPAAGPLRRGRQAKRRSNRQTYEVTMASEKPPRRSKAGKEPLTIDLEAEKTASAQAEATADGEAAPSQPVDMPPSEAAAAGEAGTGGARSREGGTGEPPLPAGDPQEETEEARADAAAAAFDEKLPHSSSGEMPEPKRRQTAGAGALAAGILGGLVALAGAGVLQYAGYIPAPGPERPGTEQNLAGEIEAIKAELRAQAPAAPVDVAPLENRLAALENAAREPGADAEGSPEVKSLEAEVANLTTEIATLKTELAETRQAADAARAELAGRIDQAEQKLNEPANDIDMAKAVAVTALKTAIDRGGPFLAELDALRSIAPDDPAVKELADVAATGVATRAALRDSFQPAADAMLDALQQPDPNQGIFDRLVSSAMSGIRVRPVGSVEGDTPEAVIARIEDKLDNGDLKGASLEWNSLPEAARSAGQKFKEKLDRRINVETVIDAAVAGTMVRTGTQG</sequence>
<comment type="caution">
    <text evidence="8">The sequence shown here is derived from an EMBL/GenBank/DDBJ whole genome shotgun (WGS) entry which is preliminary data.</text>
</comment>
<dbReference type="AlphaFoldDB" id="A0A6G1WPA7"/>
<dbReference type="InterPro" id="IPR019133">
    <property type="entry name" value="MIC60"/>
</dbReference>